<dbReference type="InterPro" id="IPR044865">
    <property type="entry name" value="MRH_dom"/>
</dbReference>
<feature type="coiled-coil region" evidence="5">
    <location>
        <begin position="194"/>
        <end position="228"/>
    </location>
</feature>
<dbReference type="Pfam" id="PF12999">
    <property type="entry name" value="PRKCSH-like"/>
    <property type="match status" value="2"/>
</dbReference>
<keyword evidence="5" id="KW-0175">Coiled coil</keyword>
<reference evidence="7" key="1">
    <citation type="journal article" date="2020" name="bioRxiv">
        <title>Whole genome comparisons of ergot fungi reveals the divergence and evolution of species within the genus Claviceps are the result of varying mechanisms driving genome evolution and host range expansion.</title>
        <authorList>
            <person name="Wyka S.A."/>
            <person name="Mondo S.J."/>
            <person name="Liu M."/>
            <person name="Dettman J."/>
            <person name="Nalam V."/>
            <person name="Broders K.D."/>
        </authorList>
    </citation>
    <scope>NUCLEOTIDE SEQUENCE</scope>
    <source>
        <strain evidence="7">CCC 489</strain>
    </source>
</reference>
<dbReference type="InterPro" id="IPR009011">
    <property type="entry name" value="Man6P_isomerase_rcpt-bd_dom_sf"/>
</dbReference>
<evidence type="ECO:0000256" key="3">
    <source>
        <dbReference type="ARBA" id="ARBA00022824"/>
    </source>
</evidence>
<organism evidence="7 8">
    <name type="scientific">Claviceps africana</name>
    <dbReference type="NCBI Taxonomy" id="83212"/>
    <lineage>
        <taxon>Eukaryota</taxon>
        <taxon>Fungi</taxon>
        <taxon>Dikarya</taxon>
        <taxon>Ascomycota</taxon>
        <taxon>Pezizomycotina</taxon>
        <taxon>Sordariomycetes</taxon>
        <taxon>Hypocreomycetidae</taxon>
        <taxon>Hypocreales</taxon>
        <taxon>Clavicipitaceae</taxon>
        <taxon>Claviceps</taxon>
    </lineage>
</organism>
<evidence type="ECO:0000259" key="6">
    <source>
        <dbReference type="PROSITE" id="PS51914"/>
    </source>
</evidence>
<dbReference type="AlphaFoldDB" id="A0A8K0IZ93"/>
<proteinExistence type="predicted"/>
<keyword evidence="8" id="KW-1185">Reference proteome</keyword>
<name>A0A8K0IZ93_9HYPO</name>
<keyword evidence="2" id="KW-0732">Signal</keyword>
<keyword evidence="3" id="KW-0256">Endoplasmic reticulum</keyword>
<dbReference type="Pfam" id="PF13015">
    <property type="entry name" value="PRKCSH_1"/>
    <property type="match status" value="1"/>
</dbReference>
<dbReference type="SUPFAM" id="SSF50911">
    <property type="entry name" value="Mannose 6-phosphate receptor domain"/>
    <property type="match status" value="1"/>
</dbReference>
<evidence type="ECO:0000256" key="2">
    <source>
        <dbReference type="ARBA" id="ARBA00022729"/>
    </source>
</evidence>
<dbReference type="GO" id="GO:0006491">
    <property type="term" value="P:N-glycan processing"/>
    <property type="evidence" value="ECO:0007669"/>
    <property type="project" value="TreeGrafter"/>
</dbReference>
<dbReference type="InterPro" id="IPR028146">
    <property type="entry name" value="PRKCSH_N"/>
</dbReference>
<feature type="coiled-coil region" evidence="5">
    <location>
        <begin position="340"/>
        <end position="367"/>
    </location>
</feature>
<evidence type="ECO:0000256" key="1">
    <source>
        <dbReference type="ARBA" id="ARBA00022387"/>
    </source>
</evidence>
<feature type="non-terminal residue" evidence="7">
    <location>
        <position position="511"/>
    </location>
</feature>
<dbReference type="PANTHER" id="PTHR12630:SF1">
    <property type="entry name" value="GLUCOSIDASE 2 SUBUNIT BETA"/>
    <property type="match status" value="1"/>
</dbReference>
<dbReference type="EMBL" id="SRPY01001588">
    <property type="protein sequence ID" value="KAG5912785.1"/>
    <property type="molecule type" value="Genomic_DNA"/>
</dbReference>
<feature type="coiled-coil region" evidence="5">
    <location>
        <begin position="98"/>
        <end position="168"/>
    </location>
</feature>
<dbReference type="PANTHER" id="PTHR12630">
    <property type="entry name" value="N-LINKED OLIGOSACCHARIDE PROCESSING"/>
    <property type="match status" value="1"/>
</dbReference>
<dbReference type="Gene3D" id="2.70.130.10">
    <property type="entry name" value="Mannose-6-phosphate receptor binding domain"/>
    <property type="match status" value="1"/>
</dbReference>
<evidence type="ECO:0000313" key="8">
    <source>
        <dbReference type="Proteomes" id="UP000811619"/>
    </source>
</evidence>
<dbReference type="PROSITE" id="PS51914">
    <property type="entry name" value="MRH"/>
    <property type="match status" value="1"/>
</dbReference>
<dbReference type="InterPro" id="IPR039794">
    <property type="entry name" value="Gtb1-like"/>
</dbReference>
<accession>A0A8K0IZ93</accession>
<evidence type="ECO:0000256" key="5">
    <source>
        <dbReference type="SAM" id="Coils"/>
    </source>
</evidence>
<dbReference type="GO" id="GO:0017177">
    <property type="term" value="C:glucosidase II complex"/>
    <property type="evidence" value="ECO:0007669"/>
    <property type="project" value="TreeGrafter"/>
</dbReference>
<evidence type="ECO:0000313" key="7">
    <source>
        <dbReference type="EMBL" id="KAG5912785.1"/>
    </source>
</evidence>
<dbReference type="InterPro" id="IPR036607">
    <property type="entry name" value="PRKCSH"/>
</dbReference>
<evidence type="ECO:0000256" key="4">
    <source>
        <dbReference type="ARBA" id="ARBA00023157"/>
    </source>
</evidence>
<protein>
    <recommendedName>
        <fullName evidence="1">Glucosidase 2 subunit beta</fullName>
    </recommendedName>
</protein>
<feature type="domain" description="MRH" evidence="6">
    <location>
        <begin position="383"/>
        <end position="497"/>
    </location>
</feature>
<keyword evidence="4" id="KW-1015">Disulfide bond</keyword>
<sequence>FDRVNDNTCDCPDGSDEPGTAACAHLDPLSPDQPLPASGILSSGAKLALPGFWCENKGHIGSYLPFLYVNDGMCDHDLCCDGTEEYGHVGGVTCENRCAEISKEYKRLAREKRQKMDRAAKQKDAMLSKAQELRQDAEARIVRLNADISALEVKKAQLQKKHDAAQLHDRGRIVKSEGTGGKLGVLIGLAKSRVNELRSTLDRVVDERRDLASRVQELEDILRKFKEEYNPNFNDEGVKSAVKAYEDYAAREAETLRDVKADADLEEMLKEDGETSGVNWAEFETGEEGSDTDILYSFEAYLPSFVRELLHEKLTGVKLWLIKNGILADRSSGGAESQLVKAAREALEAADRELSDKTRDRDDETEDLKKDYGPSDIFRAIKDKCVSIDSGEYEYELCYMDKTLQKSKKGHGDTNMGNFARIERHMADDEERLDGKSLGRGERIVLKYENGQQCWNGPQRSTDVWLGCADTEEVWRVTEAEKCVYKMEVGTPAACEDEAQAQAQKGSKDEL</sequence>
<comment type="caution">
    <text evidence="7">The sequence shown here is derived from an EMBL/GenBank/DDBJ whole genome shotgun (WGS) entry which is preliminary data.</text>
</comment>
<gene>
    <name evidence="7" type="ORF">E4U42_001828</name>
</gene>
<dbReference type="OrthoDB" id="28322at2759"/>
<dbReference type="Proteomes" id="UP000811619">
    <property type="component" value="Unassembled WGS sequence"/>
</dbReference>